<dbReference type="PANTHER" id="PTHR30538">
    <property type="entry name" value="LYSINE 2,3-AMINOMUTASE-RELATED"/>
    <property type="match status" value="1"/>
</dbReference>
<feature type="binding site" evidence="14">
    <location>
        <position position="135"/>
    </location>
    <ligand>
        <name>[4Fe-4S] cluster</name>
        <dbReference type="ChEBI" id="CHEBI:49883"/>
        <note>4Fe-4S-S-AdoMet</note>
    </ligand>
</feature>
<keyword evidence="9 15" id="KW-0663">Pyridoxal phosphate</keyword>
<dbReference type="PROSITE" id="PS51918">
    <property type="entry name" value="RADICAL_SAM"/>
    <property type="match status" value="1"/>
</dbReference>
<dbReference type="Gene3D" id="3.20.20.70">
    <property type="entry name" value="Aldolase class I"/>
    <property type="match status" value="1"/>
</dbReference>
<reference evidence="17 18" key="1">
    <citation type="submission" date="2019-02" db="EMBL/GenBank/DDBJ databases">
        <title>Deep-cultivation of Planctomycetes and their phenomic and genomic characterization uncovers novel biology.</title>
        <authorList>
            <person name="Wiegand S."/>
            <person name="Jogler M."/>
            <person name="Boedeker C."/>
            <person name="Pinto D."/>
            <person name="Vollmers J."/>
            <person name="Rivas-Marin E."/>
            <person name="Kohn T."/>
            <person name="Peeters S.H."/>
            <person name="Heuer A."/>
            <person name="Rast P."/>
            <person name="Oberbeckmann S."/>
            <person name="Bunk B."/>
            <person name="Jeske O."/>
            <person name="Meyerdierks A."/>
            <person name="Storesund J.E."/>
            <person name="Kallscheuer N."/>
            <person name="Luecker S."/>
            <person name="Lage O.M."/>
            <person name="Pohl T."/>
            <person name="Merkel B.J."/>
            <person name="Hornburger P."/>
            <person name="Mueller R.-W."/>
            <person name="Bruemmer F."/>
            <person name="Labrenz M."/>
            <person name="Spormann A.M."/>
            <person name="Op Den Camp H."/>
            <person name="Overmann J."/>
            <person name="Amann R."/>
            <person name="Jetten M.S.M."/>
            <person name="Mascher T."/>
            <person name="Medema M.H."/>
            <person name="Devos D.P."/>
            <person name="Kaster A.-K."/>
            <person name="Ovreas L."/>
            <person name="Rohde M."/>
            <person name="Galperin M.Y."/>
            <person name="Jogler C."/>
        </authorList>
    </citation>
    <scope>NUCLEOTIDE SEQUENCE [LARGE SCALE GENOMIC DNA]</scope>
    <source>
        <strain evidence="17 18">KOR42</strain>
    </source>
</reference>
<dbReference type="InterPro" id="IPR058240">
    <property type="entry name" value="rSAM_sf"/>
</dbReference>
<evidence type="ECO:0000256" key="13">
    <source>
        <dbReference type="ARBA" id="ARBA00030756"/>
    </source>
</evidence>
<comment type="catalytic activity">
    <reaction evidence="1">
        <text>L-lysine = D-beta-lysine</text>
        <dbReference type="Rhea" id="RHEA:44148"/>
        <dbReference type="ChEBI" id="CHEBI:32551"/>
        <dbReference type="ChEBI" id="CHEBI:84138"/>
    </reaction>
</comment>
<evidence type="ECO:0000313" key="17">
    <source>
        <dbReference type="EMBL" id="TWT58400.1"/>
    </source>
</evidence>
<proteinExistence type="inferred from homology"/>
<evidence type="ECO:0000256" key="8">
    <source>
        <dbReference type="ARBA" id="ARBA00022723"/>
    </source>
</evidence>
<evidence type="ECO:0000256" key="5">
    <source>
        <dbReference type="ARBA" id="ARBA00022363"/>
    </source>
</evidence>
<evidence type="ECO:0000256" key="2">
    <source>
        <dbReference type="ARBA" id="ARBA00001933"/>
    </source>
</evidence>
<keyword evidence="10" id="KW-0408">Iron</keyword>
<dbReference type="NCBIfam" id="TIGR03821">
    <property type="entry name" value="EFP_modif_epmB"/>
    <property type="match status" value="1"/>
</dbReference>
<dbReference type="CDD" id="cd01335">
    <property type="entry name" value="Radical_SAM"/>
    <property type="match status" value="1"/>
</dbReference>
<evidence type="ECO:0000256" key="12">
    <source>
        <dbReference type="ARBA" id="ARBA00023235"/>
    </source>
</evidence>
<dbReference type="SUPFAM" id="SSF102114">
    <property type="entry name" value="Radical SAM enzymes"/>
    <property type="match status" value="1"/>
</dbReference>
<organism evidence="17 18">
    <name type="scientific">Thalassoglobus neptunius</name>
    <dbReference type="NCBI Taxonomy" id="1938619"/>
    <lineage>
        <taxon>Bacteria</taxon>
        <taxon>Pseudomonadati</taxon>
        <taxon>Planctomycetota</taxon>
        <taxon>Planctomycetia</taxon>
        <taxon>Planctomycetales</taxon>
        <taxon>Planctomycetaceae</taxon>
        <taxon>Thalassoglobus</taxon>
    </lineage>
</organism>
<sequence length="351" mass="39215">MPVTGETLTPLNPKVHVSSIGQSQSKAEVSTWQQELASAVRTPEDLCSRLGLSIESVSSKASETFPVVVTESFLKRMEVGNPRDPLLLQVLPVAEEEQSATGFVSDPTGDLQAQSTEGLLRKYTGRALLVLTGTCAIHCRYCFRREFPYDLAPKSLAAWELAFEEIAADETLSEVILSGGDPLVWNDHKLQQLVDRIEQIPHVQRLRIHSRIPIVLPNRITEELIQTLHNTRLQVVMVIHSNHRNELQGDCLDQITRLQQQGIPLLNQAVLLRGINDSVEALVDLCEHCANFGVMPYYLHQLDRVSGASHFEVPMEEGKQLVDELRKRLPGYAVPRYVQEVPGALSKQPIE</sequence>
<evidence type="ECO:0000256" key="11">
    <source>
        <dbReference type="ARBA" id="ARBA00023014"/>
    </source>
</evidence>
<evidence type="ECO:0000256" key="4">
    <source>
        <dbReference type="ARBA" id="ARBA00008703"/>
    </source>
</evidence>
<comment type="cofactor">
    <cofactor evidence="2 15">
        <name>pyridoxal 5'-phosphate</name>
        <dbReference type="ChEBI" id="CHEBI:597326"/>
    </cofactor>
</comment>
<dbReference type="SFLD" id="SFLDG01070">
    <property type="entry name" value="PLP-dependent"/>
    <property type="match status" value="1"/>
</dbReference>
<keyword evidence="7" id="KW-0949">S-adenosyl-L-methionine</keyword>
<comment type="similarity">
    <text evidence="4">Belongs to the radical SAM superfamily. KamA family.</text>
</comment>
<dbReference type="GO" id="GO:0046872">
    <property type="term" value="F:metal ion binding"/>
    <property type="evidence" value="ECO:0007669"/>
    <property type="project" value="UniProtKB-KW"/>
</dbReference>
<dbReference type="InterPro" id="IPR003739">
    <property type="entry name" value="Lys_aminomutase/Glu_NH3_mut"/>
</dbReference>
<dbReference type="RefSeq" id="WP_146508762.1">
    <property type="nucleotide sequence ID" value="NZ_SIHI01000001.1"/>
</dbReference>
<feature type="modified residue" description="N6-(pyridoxal phosphate)lysine" evidence="15">
    <location>
        <position position="347"/>
    </location>
</feature>
<protein>
    <recommendedName>
        <fullName evidence="5">L-lysine 2,3-aminomutase</fullName>
    </recommendedName>
    <alternativeName>
        <fullName evidence="13">EF-P post-translational modification enzyme B</fullName>
    </alternativeName>
</protein>
<dbReference type="EMBL" id="SIHI01000001">
    <property type="protein sequence ID" value="TWT58400.1"/>
    <property type="molecule type" value="Genomic_DNA"/>
</dbReference>
<keyword evidence="6 14" id="KW-0004">4Fe-4S</keyword>
<evidence type="ECO:0000256" key="15">
    <source>
        <dbReference type="PIRSR" id="PIRSR603739-50"/>
    </source>
</evidence>
<dbReference type="InterPro" id="IPR007197">
    <property type="entry name" value="rSAM"/>
</dbReference>
<dbReference type="SFLD" id="SFLDS00029">
    <property type="entry name" value="Radical_SAM"/>
    <property type="match status" value="1"/>
</dbReference>
<dbReference type="GO" id="GO:0016853">
    <property type="term" value="F:isomerase activity"/>
    <property type="evidence" value="ECO:0007669"/>
    <property type="project" value="UniProtKB-KW"/>
</dbReference>
<dbReference type="PIRSF" id="PIRSF004911">
    <property type="entry name" value="DUF160"/>
    <property type="match status" value="1"/>
</dbReference>
<evidence type="ECO:0000256" key="9">
    <source>
        <dbReference type="ARBA" id="ARBA00022898"/>
    </source>
</evidence>
<name>A0A5C5X636_9PLAN</name>
<feature type="binding site" evidence="14">
    <location>
        <position position="139"/>
    </location>
    <ligand>
        <name>[4Fe-4S] cluster</name>
        <dbReference type="ChEBI" id="CHEBI:49883"/>
        <note>4Fe-4S-S-AdoMet</note>
    </ligand>
</feature>
<feature type="binding site" evidence="14">
    <location>
        <position position="142"/>
    </location>
    <ligand>
        <name>[4Fe-4S] cluster</name>
        <dbReference type="ChEBI" id="CHEBI:49883"/>
        <note>4Fe-4S-S-AdoMet</note>
    </ligand>
</feature>
<dbReference type="OrthoDB" id="9768064at2"/>
<dbReference type="NCBIfam" id="TIGR00238">
    <property type="entry name" value="KamA family radical SAM protein"/>
    <property type="match status" value="1"/>
</dbReference>
<evidence type="ECO:0000256" key="7">
    <source>
        <dbReference type="ARBA" id="ARBA00022691"/>
    </source>
</evidence>
<dbReference type="AlphaFoldDB" id="A0A5C5X636"/>
<comment type="caution">
    <text evidence="17">The sequence shown here is derived from an EMBL/GenBank/DDBJ whole genome shotgun (WGS) entry which is preliminary data.</text>
</comment>
<dbReference type="InterPro" id="IPR013785">
    <property type="entry name" value="Aldolase_TIM"/>
</dbReference>
<keyword evidence="8 14" id="KW-0479">Metal-binding</keyword>
<keyword evidence="18" id="KW-1185">Reference proteome</keyword>
<keyword evidence="11 14" id="KW-0411">Iron-sulfur</keyword>
<dbReference type="GO" id="GO:0051539">
    <property type="term" value="F:4 iron, 4 sulfur cluster binding"/>
    <property type="evidence" value="ECO:0007669"/>
    <property type="project" value="UniProtKB-KW"/>
</dbReference>
<evidence type="ECO:0000313" key="18">
    <source>
        <dbReference type="Proteomes" id="UP000317243"/>
    </source>
</evidence>
<dbReference type="InterPro" id="IPR022462">
    <property type="entry name" value="EpmB"/>
</dbReference>
<dbReference type="Proteomes" id="UP000317243">
    <property type="component" value="Unassembled WGS sequence"/>
</dbReference>
<evidence type="ECO:0000256" key="1">
    <source>
        <dbReference type="ARBA" id="ARBA00001352"/>
    </source>
</evidence>
<evidence type="ECO:0000259" key="16">
    <source>
        <dbReference type="PROSITE" id="PS51918"/>
    </source>
</evidence>
<keyword evidence="12 17" id="KW-0413">Isomerase</keyword>
<dbReference type="SFLD" id="SFLDF00314">
    <property type="entry name" value="L-lysine_2_3-aminomutase_(yjeK"/>
    <property type="match status" value="1"/>
</dbReference>
<feature type="domain" description="Radical SAM core" evidence="16">
    <location>
        <begin position="121"/>
        <end position="333"/>
    </location>
</feature>
<accession>A0A5C5X636</accession>
<evidence type="ECO:0000256" key="14">
    <source>
        <dbReference type="PIRSR" id="PIRSR004911-1"/>
    </source>
</evidence>
<gene>
    <name evidence="17" type="primary">epmB</name>
    <name evidence="17" type="ORF">KOR42_17740</name>
</gene>
<dbReference type="Pfam" id="PF04055">
    <property type="entry name" value="Radical_SAM"/>
    <property type="match status" value="1"/>
</dbReference>
<evidence type="ECO:0000256" key="10">
    <source>
        <dbReference type="ARBA" id="ARBA00023004"/>
    </source>
</evidence>
<evidence type="ECO:0000256" key="6">
    <source>
        <dbReference type="ARBA" id="ARBA00022485"/>
    </source>
</evidence>
<comment type="cofactor">
    <cofactor evidence="3">
        <name>[4Fe-4S] cluster</name>
        <dbReference type="ChEBI" id="CHEBI:49883"/>
    </cofactor>
</comment>
<dbReference type="PANTHER" id="PTHR30538:SF1">
    <property type="entry name" value="L-LYSINE 2,3-AMINOMUTASE"/>
    <property type="match status" value="1"/>
</dbReference>
<evidence type="ECO:0000256" key="3">
    <source>
        <dbReference type="ARBA" id="ARBA00001966"/>
    </source>
</evidence>